<dbReference type="RefSeq" id="WP_142509409.1">
    <property type="nucleotide sequence ID" value="NZ_SADV01000011.1"/>
</dbReference>
<reference evidence="1 2" key="1">
    <citation type="submission" date="2018-03" db="EMBL/GenBank/DDBJ databases">
        <title>Aerobic endospore-forming bacteria genome sequencing and assembly.</title>
        <authorList>
            <person name="Cavalcante D.A."/>
            <person name="Driks A."/>
            <person name="Putonti C."/>
            <person name="De-Souza M.T."/>
        </authorList>
    </citation>
    <scope>NUCLEOTIDE SEQUENCE [LARGE SCALE GENOMIC DNA]</scope>
    <source>
        <strain evidence="1 2">SDF0037</strain>
    </source>
</reference>
<protein>
    <submittedName>
        <fullName evidence="1">Uncharacterized protein</fullName>
    </submittedName>
</protein>
<proteinExistence type="predicted"/>
<dbReference type="OrthoDB" id="2740086at2"/>
<name>A0A544UF64_LYSSH</name>
<sequence>MNNEEIDLNQPSYSQEKQNANVGDIDSIISNLCDSLFAFALDFALNALEYTKDLDGELEYTDEFKKQLDDIIFEIGEIKNVLDE</sequence>
<evidence type="ECO:0000313" key="2">
    <source>
        <dbReference type="Proteomes" id="UP000317944"/>
    </source>
</evidence>
<gene>
    <name evidence="1" type="ORF">C7Y47_14405</name>
</gene>
<organism evidence="1 2">
    <name type="scientific">Lysinibacillus sphaericus</name>
    <name type="common">Bacillus sphaericus</name>
    <dbReference type="NCBI Taxonomy" id="1421"/>
    <lineage>
        <taxon>Bacteria</taxon>
        <taxon>Bacillati</taxon>
        <taxon>Bacillota</taxon>
        <taxon>Bacilli</taxon>
        <taxon>Bacillales</taxon>
        <taxon>Bacillaceae</taxon>
        <taxon>Lysinibacillus</taxon>
    </lineage>
</organism>
<dbReference type="Proteomes" id="UP000317944">
    <property type="component" value="Unassembled WGS sequence"/>
</dbReference>
<comment type="caution">
    <text evidence="1">The sequence shown here is derived from an EMBL/GenBank/DDBJ whole genome shotgun (WGS) entry which is preliminary data.</text>
</comment>
<dbReference type="EMBL" id="SADV01000011">
    <property type="protein sequence ID" value="TQR31179.1"/>
    <property type="molecule type" value="Genomic_DNA"/>
</dbReference>
<evidence type="ECO:0000313" key="1">
    <source>
        <dbReference type="EMBL" id="TQR31179.1"/>
    </source>
</evidence>
<accession>A0A544UF64</accession>
<dbReference type="AlphaFoldDB" id="A0A544UF64"/>